<keyword evidence="4" id="KW-1185">Reference proteome</keyword>
<dbReference type="Pfam" id="PF13767">
    <property type="entry name" value="DUF4168"/>
    <property type="match status" value="2"/>
</dbReference>
<accession>A0A1X7LBD0</accession>
<feature type="signal peptide" evidence="1">
    <location>
        <begin position="1"/>
        <end position="20"/>
    </location>
</feature>
<dbReference type="EMBL" id="FXAW01000009">
    <property type="protein sequence ID" value="SMG50713.1"/>
    <property type="molecule type" value="Genomic_DNA"/>
</dbReference>
<sequence length="160" mass="18380">MKMRVFATAILLIFATAVFAQQQMPMPRQQKQEVSTDFSQDEIETFVEANLDVTKVQQEAQKKSMAIIEKNDLDLERFNEIVAIQQGQSEEEASEEEMKAFNAAAQEIMASNQKTQSDMIAALEKHEMSQEKYQKIMMAYQQDEEFRKKVDTVVQARSNG</sequence>
<evidence type="ECO:0000259" key="2">
    <source>
        <dbReference type="Pfam" id="PF13767"/>
    </source>
</evidence>
<evidence type="ECO:0000313" key="4">
    <source>
        <dbReference type="Proteomes" id="UP000193804"/>
    </source>
</evidence>
<dbReference type="STRING" id="1028.SAMN05661096_03722"/>
<proteinExistence type="predicted"/>
<organism evidence="3 4">
    <name type="scientific">Marivirga sericea</name>
    <dbReference type="NCBI Taxonomy" id="1028"/>
    <lineage>
        <taxon>Bacteria</taxon>
        <taxon>Pseudomonadati</taxon>
        <taxon>Bacteroidota</taxon>
        <taxon>Cytophagia</taxon>
        <taxon>Cytophagales</taxon>
        <taxon>Marivirgaceae</taxon>
        <taxon>Marivirga</taxon>
    </lineage>
</organism>
<feature type="domain" description="DUF4168" evidence="2">
    <location>
        <begin position="87"/>
        <end position="150"/>
    </location>
</feature>
<evidence type="ECO:0000313" key="3">
    <source>
        <dbReference type="EMBL" id="SMG50713.1"/>
    </source>
</evidence>
<feature type="domain" description="DUF4168" evidence="2">
    <location>
        <begin position="10"/>
        <end position="86"/>
    </location>
</feature>
<dbReference type="Proteomes" id="UP000193804">
    <property type="component" value="Unassembled WGS sequence"/>
</dbReference>
<evidence type="ECO:0000256" key="1">
    <source>
        <dbReference type="SAM" id="SignalP"/>
    </source>
</evidence>
<name>A0A1X7LBD0_9BACT</name>
<dbReference type="InterPro" id="IPR025433">
    <property type="entry name" value="DUF4168"/>
</dbReference>
<protein>
    <recommendedName>
        <fullName evidence="2">DUF4168 domain-containing protein</fullName>
    </recommendedName>
</protein>
<feature type="chain" id="PRO_5013141008" description="DUF4168 domain-containing protein" evidence="1">
    <location>
        <begin position="21"/>
        <end position="160"/>
    </location>
</feature>
<gene>
    <name evidence="3" type="ORF">SAMN05661096_03722</name>
</gene>
<keyword evidence="1" id="KW-0732">Signal</keyword>
<dbReference type="AlphaFoldDB" id="A0A1X7LBD0"/>
<reference evidence="4" key="1">
    <citation type="submission" date="2017-04" db="EMBL/GenBank/DDBJ databases">
        <authorList>
            <person name="Varghese N."/>
            <person name="Submissions S."/>
        </authorList>
    </citation>
    <scope>NUCLEOTIDE SEQUENCE [LARGE SCALE GENOMIC DNA]</scope>
    <source>
        <strain evidence="4">DSM 4125</strain>
    </source>
</reference>